<dbReference type="Gene3D" id="2.30.110.10">
    <property type="entry name" value="Electron Transport, Fmn-binding Protein, Chain A"/>
    <property type="match status" value="1"/>
</dbReference>
<reference evidence="2 3" key="1">
    <citation type="submission" date="2019-03" db="EMBL/GenBank/DDBJ databases">
        <title>Genomic Encyclopedia of Type Strains, Phase IV (KMG-IV): sequencing the most valuable type-strain genomes for metagenomic binning, comparative biology and taxonomic classification.</title>
        <authorList>
            <person name="Goeker M."/>
        </authorList>
    </citation>
    <scope>NUCLEOTIDE SEQUENCE [LARGE SCALE GENOMIC DNA]</scope>
    <source>
        <strain evidence="2 3">DSM 45934</strain>
    </source>
</reference>
<dbReference type="SUPFAM" id="SSF50475">
    <property type="entry name" value="FMN-binding split barrel"/>
    <property type="match status" value="1"/>
</dbReference>
<sequence length="177" mass="20193">MVSPDVLVSRSNVLIERGRFITLATHGSDGVWASTVNFVPLRKPLRLLWYSQRRVRHSRNVAEAPAAAGTIFLTGLTTELGLDGAQLTGTVRAVEDKDELAERAEFYYLRNFPDDQVRARWRLPLTEFRGAGHRRFYELTVTGWWLLDVDHWLATMNDQRVAVDLSALHRPPPQADR</sequence>
<gene>
    <name evidence="2" type="ORF">EV192_104445</name>
</gene>
<dbReference type="AlphaFoldDB" id="A0A4R2JLX1"/>
<accession>A0A4R2JLX1</accession>
<keyword evidence="3" id="KW-1185">Reference proteome</keyword>
<evidence type="ECO:0000313" key="3">
    <source>
        <dbReference type="Proteomes" id="UP000295680"/>
    </source>
</evidence>
<dbReference type="OrthoDB" id="9788889at2"/>
<name>A0A4R2JLX1_9PSEU</name>
<evidence type="ECO:0000313" key="2">
    <source>
        <dbReference type="EMBL" id="TCO59602.1"/>
    </source>
</evidence>
<protein>
    <submittedName>
        <fullName evidence="2">Uncharacterized protein YhbP (UPF0306 family)</fullName>
    </submittedName>
</protein>
<evidence type="ECO:0000259" key="1">
    <source>
        <dbReference type="Pfam" id="PF01243"/>
    </source>
</evidence>
<dbReference type="EMBL" id="SLWS01000004">
    <property type="protein sequence ID" value="TCO59602.1"/>
    <property type="molecule type" value="Genomic_DNA"/>
</dbReference>
<dbReference type="InterPro" id="IPR011576">
    <property type="entry name" value="Pyridox_Oxase_N"/>
</dbReference>
<dbReference type="Pfam" id="PF01243">
    <property type="entry name" value="PNPOx_N"/>
    <property type="match status" value="1"/>
</dbReference>
<dbReference type="RefSeq" id="WP_132117623.1">
    <property type="nucleotide sequence ID" value="NZ_SLWS01000004.1"/>
</dbReference>
<comment type="caution">
    <text evidence="2">The sequence shown here is derived from an EMBL/GenBank/DDBJ whole genome shotgun (WGS) entry which is preliminary data.</text>
</comment>
<feature type="domain" description="Pyridoxamine 5'-phosphate oxidase N-terminal" evidence="1">
    <location>
        <begin position="14"/>
        <end position="142"/>
    </location>
</feature>
<dbReference type="Proteomes" id="UP000295680">
    <property type="component" value="Unassembled WGS sequence"/>
</dbReference>
<dbReference type="InterPro" id="IPR012349">
    <property type="entry name" value="Split_barrel_FMN-bd"/>
</dbReference>
<proteinExistence type="predicted"/>
<organism evidence="2 3">
    <name type="scientific">Actinocrispum wychmicini</name>
    <dbReference type="NCBI Taxonomy" id="1213861"/>
    <lineage>
        <taxon>Bacteria</taxon>
        <taxon>Bacillati</taxon>
        <taxon>Actinomycetota</taxon>
        <taxon>Actinomycetes</taxon>
        <taxon>Pseudonocardiales</taxon>
        <taxon>Pseudonocardiaceae</taxon>
        <taxon>Actinocrispum</taxon>
    </lineage>
</organism>